<keyword evidence="1 3" id="KW-0456">Lyase</keyword>
<comment type="catalytic activity">
    <reaction evidence="3">
        <text>N-acetyl-D-muramate 6-phosphate + H2O = N-acetyl-D-glucosamine 6-phosphate + (R)-lactate</text>
        <dbReference type="Rhea" id="RHEA:26410"/>
        <dbReference type="ChEBI" id="CHEBI:15377"/>
        <dbReference type="ChEBI" id="CHEBI:16004"/>
        <dbReference type="ChEBI" id="CHEBI:57513"/>
        <dbReference type="ChEBI" id="CHEBI:58722"/>
        <dbReference type="EC" id="4.2.1.126"/>
    </reaction>
</comment>
<dbReference type="GO" id="GO:0009254">
    <property type="term" value="P:peptidoglycan turnover"/>
    <property type="evidence" value="ECO:0007669"/>
    <property type="project" value="TreeGrafter"/>
</dbReference>
<dbReference type="Gene3D" id="1.10.8.1080">
    <property type="match status" value="1"/>
</dbReference>
<dbReference type="InterPro" id="IPR040190">
    <property type="entry name" value="MURQ/GCKR"/>
</dbReference>
<dbReference type="Pfam" id="PF22645">
    <property type="entry name" value="GKRP_SIS_N"/>
    <property type="match status" value="1"/>
</dbReference>
<dbReference type="FunFam" id="3.40.50.10490:FF:000014">
    <property type="entry name" value="N-acetylmuramic acid 6-phosphate etherase"/>
    <property type="match status" value="1"/>
</dbReference>
<dbReference type="InterPro" id="IPR046348">
    <property type="entry name" value="SIS_dom_sf"/>
</dbReference>
<keyword evidence="2 3" id="KW-0119">Carbohydrate metabolism</keyword>
<comment type="subunit">
    <text evidence="3">Homodimer.</text>
</comment>
<dbReference type="PANTHER" id="PTHR10088">
    <property type="entry name" value="GLUCOKINASE REGULATORY PROTEIN"/>
    <property type="match status" value="1"/>
</dbReference>
<feature type="active site" evidence="3">
    <location>
        <position position="118"/>
    </location>
</feature>
<dbReference type="SUPFAM" id="SSF53697">
    <property type="entry name" value="SIS domain"/>
    <property type="match status" value="1"/>
</dbReference>
<dbReference type="NCBIfam" id="NF009222">
    <property type="entry name" value="PRK12570.1"/>
    <property type="match status" value="1"/>
</dbReference>
<dbReference type="EC" id="4.2.1.126" evidence="3"/>
<feature type="active site" description="Proton donor" evidence="3">
    <location>
        <position position="87"/>
    </location>
</feature>
<organism evidence="5 6">
    <name type="scientific">Candidatus Obscuribacter phosphatis</name>
    <dbReference type="NCBI Taxonomy" id="1906157"/>
    <lineage>
        <taxon>Bacteria</taxon>
        <taxon>Bacillati</taxon>
        <taxon>Candidatus Melainabacteria</taxon>
        <taxon>Candidatus Obscuribacterales</taxon>
        <taxon>Candidatus Obscuribacteraceae</taxon>
        <taxon>Candidatus Obscuribacter</taxon>
    </lineage>
</organism>
<dbReference type="EMBL" id="JAFLCK010000022">
    <property type="protein sequence ID" value="MBN8661615.1"/>
    <property type="molecule type" value="Genomic_DNA"/>
</dbReference>
<evidence type="ECO:0000256" key="2">
    <source>
        <dbReference type="ARBA" id="ARBA00023277"/>
    </source>
</evidence>
<accession>A0A8J7TM04</accession>
<reference evidence="5" key="1">
    <citation type="submission" date="2021-02" db="EMBL/GenBank/DDBJ databases">
        <title>Genome-Resolved Metagenomics of a Microbial Community Performing Photosynthetic Biological Nutrient Removal.</title>
        <authorList>
            <person name="Mcdaniel E.A."/>
        </authorList>
    </citation>
    <scope>NUCLEOTIDE SEQUENCE</scope>
    <source>
        <strain evidence="5">UWPOB_OBS1</strain>
    </source>
</reference>
<dbReference type="InterPro" id="IPR005486">
    <property type="entry name" value="Glucokinase_regulatory_CS"/>
</dbReference>
<dbReference type="GO" id="GO:0097367">
    <property type="term" value="F:carbohydrate derivative binding"/>
    <property type="evidence" value="ECO:0007669"/>
    <property type="project" value="InterPro"/>
</dbReference>
<comment type="function">
    <text evidence="3">Specifically catalyzes the cleavage of the D-lactyl ether substituent of MurNAc 6-phosphate, producing GlcNAc 6-phosphate and D-lactate.</text>
</comment>
<evidence type="ECO:0000313" key="5">
    <source>
        <dbReference type="EMBL" id="MBN8661615.1"/>
    </source>
</evidence>
<proteinExistence type="inferred from homology"/>
<dbReference type="Proteomes" id="UP000664277">
    <property type="component" value="Unassembled WGS sequence"/>
</dbReference>
<comment type="similarity">
    <text evidence="3">Belongs to the GCKR-like family. MurNAc-6-P etherase subfamily.</text>
</comment>
<dbReference type="PROSITE" id="PS51464">
    <property type="entry name" value="SIS"/>
    <property type="match status" value="1"/>
</dbReference>
<evidence type="ECO:0000313" key="6">
    <source>
        <dbReference type="Proteomes" id="UP000664277"/>
    </source>
</evidence>
<evidence type="ECO:0000259" key="4">
    <source>
        <dbReference type="PROSITE" id="PS51464"/>
    </source>
</evidence>
<name>A0A8J7TM04_9BACT</name>
<dbReference type="InterPro" id="IPR005488">
    <property type="entry name" value="Etherase_MurQ"/>
</dbReference>
<dbReference type="GO" id="GO:0016803">
    <property type="term" value="F:ether hydrolase activity"/>
    <property type="evidence" value="ECO:0007669"/>
    <property type="project" value="TreeGrafter"/>
</dbReference>
<comment type="miscellaneous">
    <text evidence="3">A lyase-type mechanism (elimination/hydration) is suggested for the cleavage of the lactyl ether bond of MurNAc 6-phosphate, with the formation of an alpha,beta-unsaturated aldehyde intermediate with (E)-stereochemistry, followed by the syn addition of water to give product.</text>
</comment>
<dbReference type="Gene3D" id="3.40.50.10490">
    <property type="entry name" value="Glucose-6-phosphate isomerase like protein, domain 1"/>
    <property type="match status" value="1"/>
</dbReference>
<comment type="pathway">
    <text evidence="3">Amino-sugar metabolism; N-acetylmuramate degradation.</text>
</comment>
<dbReference type="CDD" id="cd05007">
    <property type="entry name" value="SIS_Etherase"/>
    <property type="match status" value="1"/>
</dbReference>
<evidence type="ECO:0000256" key="3">
    <source>
        <dbReference type="HAMAP-Rule" id="MF_00068"/>
    </source>
</evidence>
<dbReference type="UniPathway" id="UPA00342"/>
<dbReference type="PROSITE" id="PS01272">
    <property type="entry name" value="GCKR"/>
    <property type="match status" value="1"/>
</dbReference>
<dbReference type="GO" id="GO:0097173">
    <property type="term" value="P:N-acetylmuramic acid catabolic process"/>
    <property type="evidence" value="ECO:0007669"/>
    <property type="project" value="UniProtKB-UniPathway"/>
</dbReference>
<evidence type="ECO:0000256" key="1">
    <source>
        <dbReference type="ARBA" id="ARBA00023239"/>
    </source>
</evidence>
<dbReference type="HAMAP" id="MF_00068">
    <property type="entry name" value="MurQ"/>
    <property type="match status" value="1"/>
</dbReference>
<sequence length="304" mass="32371">MGYTQEFTRLVTEERNARTMDLDVLETEELVARVQKEDFDVAVAVQNVVPEIAKAVDIIVGKLSQGGRLIYFGAGTSGRLGVLDATECHPTFGVDRELVQACIAGGKEAMFVSFENAEDSKELGEQDAVKLKITDKDVLVGITASGRTPYVIAACELAKKAGAATVALVNNFDSPLASVCDVTIAPIVGAEALTGSTRMKAGTAQKMVLNLLSTCTMVRLGKVYENLMVDLKPTNEKLRERAVSMIALLCDVARPIAEGALVASNGHAKTAVLMLKRKMGRVQAEELIAKSGGSLRKALVASQN</sequence>
<dbReference type="NCBIfam" id="NF003915">
    <property type="entry name" value="PRK05441.1"/>
    <property type="match status" value="1"/>
</dbReference>
<dbReference type="InterPro" id="IPR001347">
    <property type="entry name" value="SIS_dom"/>
</dbReference>
<comment type="caution">
    <text evidence="5">The sequence shown here is derived from an EMBL/GenBank/DDBJ whole genome shotgun (WGS) entry which is preliminary data.</text>
</comment>
<protein>
    <recommendedName>
        <fullName evidence="3">N-acetylmuramic acid 6-phosphate etherase</fullName>
        <shortName evidence="3">MurNAc-6-P etherase</shortName>
        <ecNumber evidence="3">4.2.1.126</ecNumber>
    </recommendedName>
    <alternativeName>
        <fullName evidence="3">N-acetylmuramic acid 6-phosphate hydrolase</fullName>
    </alternativeName>
    <alternativeName>
        <fullName evidence="3">N-acetylmuramic acid 6-phosphate lyase</fullName>
    </alternativeName>
</protein>
<dbReference type="GO" id="GO:0016835">
    <property type="term" value="F:carbon-oxygen lyase activity"/>
    <property type="evidence" value="ECO:0007669"/>
    <property type="project" value="UniProtKB-UniRule"/>
</dbReference>
<feature type="domain" description="SIS" evidence="4">
    <location>
        <begin position="59"/>
        <end position="222"/>
    </location>
</feature>
<dbReference type="PANTHER" id="PTHR10088:SF4">
    <property type="entry name" value="GLUCOKINASE REGULATORY PROTEIN"/>
    <property type="match status" value="1"/>
</dbReference>
<dbReference type="GO" id="GO:0046348">
    <property type="term" value="P:amino sugar catabolic process"/>
    <property type="evidence" value="ECO:0007669"/>
    <property type="project" value="InterPro"/>
</dbReference>
<gene>
    <name evidence="3 5" type="primary">murQ</name>
    <name evidence="5" type="ORF">J0M35_14715</name>
</gene>
<dbReference type="AlphaFoldDB" id="A0A8J7TM04"/>
<dbReference type="NCBIfam" id="TIGR00274">
    <property type="entry name" value="N-acetylmuramic acid 6-phosphate etherase"/>
    <property type="match status" value="1"/>
</dbReference>